<keyword evidence="2 3" id="KW-0175">Coiled coil</keyword>
<dbReference type="GO" id="GO:0019898">
    <property type="term" value="C:extrinsic component of membrane"/>
    <property type="evidence" value="ECO:0007669"/>
    <property type="project" value="InterPro"/>
</dbReference>
<dbReference type="Proteomes" id="UP000018458">
    <property type="component" value="Unassembled WGS sequence"/>
</dbReference>
<dbReference type="PANTHER" id="PTHR32347">
    <property type="entry name" value="EFFLUX SYSTEM COMPONENT YKNX-RELATED"/>
    <property type="match status" value="1"/>
</dbReference>
<evidence type="ECO:0000313" key="6">
    <source>
        <dbReference type="Proteomes" id="UP000018458"/>
    </source>
</evidence>
<protein>
    <submittedName>
        <fullName evidence="5">Auxiliary transport protein, membrane fusion protein (MFP) family protein</fullName>
    </submittedName>
</protein>
<dbReference type="Pfam" id="PF25881">
    <property type="entry name" value="HH_YBHG"/>
    <property type="match status" value="1"/>
</dbReference>
<keyword evidence="6" id="KW-1185">Reference proteome</keyword>
<dbReference type="GO" id="GO:1990195">
    <property type="term" value="C:macrolide transmembrane transporter complex"/>
    <property type="evidence" value="ECO:0007669"/>
    <property type="project" value="InterPro"/>
</dbReference>
<organism evidence="5 6">
    <name type="scientific">Succinatimonas hippei (strain DSM 22608 / JCM 16073 / KCTC 15190 / YIT 12066)</name>
    <dbReference type="NCBI Taxonomy" id="762983"/>
    <lineage>
        <taxon>Bacteria</taxon>
        <taxon>Pseudomonadati</taxon>
        <taxon>Pseudomonadota</taxon>
        <taxon>Gammaproteobacteria</taxon>
        <taxon>Aeromonadales</taxon>
        <taxon>Succinivibrionaceae</taxon>
        <taxon>Succinatimonas</taxon>
    </lineage>
</organism>
<dbReference type="RefSeq" id="WP_009143065.1">
    <property type="nucleotide sequence ID" value="NZ_GL830979.1"/>
</dbReference>
<dbReference type="Gene3D" id="2.40.30.170">
    <property type="match status" value="1"/>
</dbReference>
<dbReference type="OrthoDB" id="8558741at2"/>
<evidence type="ECO:0000256" key="3">
    <source>
        <dbReference type="SAM" id="Coils"/>
    </source>
</evidence>
<proteinExistence type="predicted"/>
<dbReference type="eggNOG" id="COG1566">
    <property type="taxonomic scope" value="Bacteria"/>
</dbReference>
<dbReference type="GO" id="GO:1990961">
    <property type="term" value="P:xenobiotic detoxification by transmembrane export across the plasma membrane"/>
    <property type="evidence" value="ECO:0007669"/>
    <property type="project" value="InterPro"/>
</dbReference>
<sequence length="323" mass="36464">MKKKILAFLFLITLIILGIVLFFNQNKEDAKLKAYGNVDIRESSLAFEASGKINALFFDEGQKVSKDEVLATIDTKALEHEKAIKLSSCKGLKAELNLLENGYRKEEIAKAKAEVKALENEVKLQEKTFVRTDNLYKKDAVSAQTHDSDFFKLNALKENLNTAKASLELLVNGYRSEEIEAKREEYKTCINELNYINYKIEDQSVIKAPYDGKIRTRNLELGDMASPQTPVFTLSQLDRKFVRCYLSEMQLIKVKTGNEVTVQTASGTDIKGIVAVISDTAMFTPKTVQTEELRPDLVYEIRVDVADPDELLRLGQSVSVIFE</sequence>
<dbReference type="GO" id="GO:0030313">
    <property type="term" value="C:cell envelope"/>
    <property type="evidence" value="ECO:0007669"/>
    <property type="project" value="UniProtKB-SubCell"/>
</dbReference>
<dbReference type="SUPFAM" id="SSF111369">
    <property type="entry name" value="HlyD-like secretion proteins"/>
    <property type="match status" value="1"/>
</dbReference>
<dbReference type="AlphaFoldDB" id="E8LJH7"/>
<dbReference type="PANTHER" id="PTHR32347:SF29">
    <property type="entry name" value="UPF0194 MEMBRANE PROTEIN YBHG"/>
    <property type="match status" value="1"/>
</dbReference>
<dbReference type="Gene3D" id="6.10.140.1990">
    <property type="match status" value="1"/>
</dbReference>
<dbReference type="Gene3D" id="2.40.50.100">
    <property type="match status" value="1"/>
</dbReference>
<feature type="coiled-coil region" evidence="3">
    <location>
        <begin position="101"/>
        <end position="128"/>
    </location>
</feature>
<name>E8LJH7_SUCHY</name>
<dbReference type="InterPro" id="IPR059052">
    <property type="entry name" value="HH_YbhG-like"/>
</dbReference>
<dbReference type="STRING" id="762983.HMPREF9444_00856"/>
<dbReference type="HOGENOM" id="CLU_018816_6_3_6"/>
<reference evidence="5 6" key="1">
    <citation type="submission" date="2011-01" db="EMBL/GenBank/DDBJ databases">
        <authorList>
            <person name="Weinstock G."/>
            <person name="Sodergren E."/>
            <person name="Clifton S."/>
            <person name="Fulton L."/>
            <person name="Fulton B."/>
            <person name="Courtney L."/>
            <person name="Fronick C."/>
            <person name="Harrison M."/>
            <person name="Strong C."/>
            <person name="Farmer C."/>
            <person name="Delahaunty K."/>
            <person name="Markovic C."/>
            <person name="Hall O."/>
            <person name="Minx P."/>
            <person name="Tomlinson C."/>
            <person name="Mitreva M."/>
            <person name="Hou S."/>
            <person name="Chen J."/>
            <person name="Wollam A."/>
            <person name="Pepin K.H."/>
            <person name="Johnson M."/>
            <person name="Bhonagiri V."/>
            <person name="Zhang X."/>
            <person name="Suruliraj S."/>
            <person name="Warren W."/>
            <person name="Chinwalla A."/>
            <person name="Mardis E.R."/>
            <person name="Wilson R.K."/>
        </authorList>
    </citation>
    <scope>NUCLEOTIDE SEQUENCE [LARGE SCALE GENOMIC DNA]</scope>
    <source>
        <strain evidence="6">DSM 22608 / JCM 16073 / KCTC 15190 / YIT 12066</strain>
    </source>
</reference>
<comment type="caution">
    <text evidence="5">The sequence shown here is derived from an EMBL/GenBank/DDBJ whole genome shotgun (WGS) entry which is preliminary data.</text>
</comment>
<accession>E8LJH7</accession>
<dbReference type="EMBL" id="AEVO01000042">
    <property type="protein sequence ID" value="EFY07275.1"/>
    <property type="molecule type" value="Genomic_DNA"/>
</dbReference>
<evidence type="ECO:0000313" key="5">
    <source>
        <dbReference type="EMBL" id="EFY07275.1"/>
    </source>
</evidence>
<evidence type="ECO:0000256" key="2">
    <source>
        <dbReference type="ARBA" id="ARBA00023054"/>
    </source>
</evidence>
<evidence type="ECO:0000256" key="1">
    <source>
        <dbReference type="ARBA" id="ARBA00004196"/>
    </source>
</evidence>
<feature type="domain" description="YbhG-like alpha-helical hairpin" evidence="4">
    <location>
        <begin position="93"/>
        <end position="201"/>
    </location>
</feature>
<comment type="subcellular location">
    <subcellularLocation>
        <location evidence="1">Cell envelope</location>
    </subcellularLocation>
</comment>
<dbReference type="InterPro" id="IPR050465">
    <property type="entry name" value="UPF0194_transport"/>
</dbReference>
<evidence type="ECO:0000259" key="4">
    <source>
        <dbReference type="Pfam" id="PF25881"/>
    </source>
</evidence>
<dbReference type="InterPro" id="IPR030190">
    <property type="entry name" value="MacA_alpha-hairpin_sf"/>
</dbReference>
<gene>
    <name evidence="5" type="ORF">HMPREF9444_00856</name>
</gene>